<evidence type="ECO:0000259" key="1">
    <source>
        <dbReference type="Pfam" id="PF13460"/>
    </source>
</evidence>
<comment type="caution">
    <text evidence="2">The sequence shown here is derived from an EMBL/GenBank/DDBJ whole genome shotgun (WGS) entry which is preliminary data.</text>
</comment>
<name>A0AAW4PJP1_9EURY</name>
<dbReference type="Proteomes" id="UP001430455">
    <property type="component" value="Unassembled WGS sequence"/>
</dbReference>
<proteinExistence type="predicted"/>
<evidence type="ECO:0000313" key="3">
    <source>
        <dbReference type="Proteomes" id="UP001430455"/>
    </source>
</evidence>
<dbReference type="EMBL" id="RKLT01000042">
    <property type="protein sequence ID" value="MBX0298186.1"/>
    <property type="molecule type" value="Genomic_DNA"/>
</dbReference>
<protein>
    <submittedName>
        <fullName evidence="2">NAD(P)H-binding protein</fullName>
    </submittedName>
</protein>
<keyword evidence="3" id="KW-1185">Reference proteome</keyword>
<organism evidence="2 3">
    <name type="scientific">Haloarcula nitratireducens</name>
    <dbReference type="NCBI Taxonomy" id="2487749"/>
    <lineage>
        <taxon>Archaea</taxon>
        <taxon>Methanobacteriati</taxon>
        <taxon>Methanobacteriota</taxon>
        <taxon>Stenosarchaea group</taxon>
        <taxon>Halobacteria</taxon>
        <taxon>Halobacteriales</taxon>
        <taxon>Haloarculaceae</taxon>
        <taxon>Haloarcula</taxon>
    </lineage>
</organism>
<evidence type="ECO:0000313" key="2">
    <source>
        <dbReference type="EMBL" id="MBX0298186.1"/>
    </source>
</evidence>
<dbReference type="Gene3D" id="3.40.50.720">
    <property type="entry name" value="NAD(P)-binding Rossmann-like Domain"/>
    <property type="match status" value="1"/>
</dbReference>
<dbReference type="SUPFAM" id="SSF51735">
    <property type="entry name" value="NAD(P)-binding Rossmann-fold domains"/>
    <property type="match status" value="1"/>
</dbReference>
<dbReference type="RefSeq" id="WP_220582764.1">
    <property type="nucleotide sequence ID" value="NZ_RKLT01000042.1"/>
</dbReference>
<dbReference type="AlphaFoldDB" id="A0AAW4PJP1"/>
<dbReference type="PANTHER" id="PTHR12126:SF11">
    <property type="entry name" value="NADH DEHYDROGENASE [UBIQUINONE] 1 ALPHA SUBCOMPLEX SUBUNIT 9, MITOCHONDRIAL"/>
    <property type="match status" value="1"/>
</dbReference>
<feature type="domain" description="NAD(P)-binding" evidence="1">
    <location>
        <begin position="7"/>
        <end position="141"/>
    </location>
</feature>
<accession>A0AAW4PJP1</accession>
<dbReference type="Pfam" id="PF13460">
    <property type="entry name" value="NAD_binding_10"/>
    <property type="match status" value="1"/>
</dbReference>
<reference evidence="2 3" key="1">
    <citation type="submission" date="2021-06" db="EMBL/GenBank/DDBJ databases">
        <title>Halomicroarcula sp. a new haloarchaeum isolated from saline soil.</title>
        <authorList>
            <person name="Duran-Viseras A."/>
            <person name="Sanchez-Porro C."/>
            <person name="Ventosa A."/>
        </authorList>
    </citation>
    <scope>NUCLEOTIDE SEQUENCE [LARGE SCALE GENOMIC DNA]</scope>
    <source>
        <strain evidence="2 3">F27</strain>
    </source>
</reference>
<dbReference type="PANTHER" id="PTHR12126">
    <property type="entry name" value="NADH-UBIQUINONE OXIDOREDUCTASE 39 KDA SUBUNIT-RELATED"/>
    <property type="match status" value="1"/>
</dbReference>
<dbReference type="InterPro" id="IPR016040">
    <property type="entry name" value="NAD(P)-bd_dom"/>
</dbReference>
<dbReference type="InterPro" id="IPR036291">
    <property type="entry name" value="NAD(P)-bd_dom_sf"/>
</dbReference>
<dbReference type="InterPro" id="IPR051207">
    <property type="entry name" value="ComplexI_NDUFA9_subunit"/>
</dbReference>
<gene>
    <name evidence="2" type="ORF">EGH23_25325</name>
</gene>
<sequence length="314" mass="34284">MRILVTGATGFIGTRLIPILKARNHDVAVLTRDADGYDGAADIVYEGDVLDAGSFEQALTDVDAAYYLIHSMGSGDDFAEKDRRAARNFREAADEADIERAVYLSGLGEDDDDLSKHLQSRREVERILADGEFALTVLRAAIIIGDGNDSFQIVTQLAKRLPMMITPRWIRNDCQPVAVDDVIAYLVGVIEIPKTAGSTYDIGGPEAFSYEEFLHRTADVAGRPSAIIPVPVLTSRLSTYWVKLVTDVPNDIIQPLVHGLKNEVTADDDSIRKHLPITLSSHDSAIQRALDGDGSEPAEKRVLSKLDAITTSTH</sequence>
<dbReference type="GO" id="GO:0044877">
    <property type="term" value="F:protein-containing complex binding"/>
    <property type="evidence" value="ECO:0007669"/>
    <property type="project" value="TreeGrafter"/>
</dbReference>